<dbReference type="AlphaFoldDB" id="A0A7C5Z8G7"/>
<comment type="caution">
    <text evidence="2">The sequence shown here is derived from an EMBL/GenBank/DDBJ whole genome shotgun (WGS) entry which is preliminary data.</text>
</comment>
<proteinExistence type="predicted"/>
<sequence length="59" mass="6717">MLMQILKTVAAVLDWALWLSILGFVLLVGYCFAFNKNIHWKLGKFELVIDAADQPADHQ</sequence>
<dbReference type="EMBL" id="DRUZ01000067">
    <property type="protein sequence ID" value="HHS01938.1"/>
    <property type="molecule type" value="Genomic_DNA"/>
</dbReference>
<keyword evidence="1" id="KW-0472">Membrane</keyword>
<evidence type="ECO:0000256" key="1">
    <source>
        <dbReference type="SAM" id="Phobius"/>
    </source>
</evidence>
<keyword evidence="1" id="KW-1133">Transmembrane helix</keyword>
<evidence type="ECO:0000313" key="2">
    <source>
        <dbReference type="EMBL" id="HHS01938.1"/>
    </source>
</evidence>
<reference evidence="2" key="1">
    <citation type="journal article" date="2020" name="mSystems">
        <title>Genome- and Community-Level Interaction Insights into Carbon Utilization and Element Cycling Functions of Hydrothermarchaeota in Hydrothermal Sediment.</title>
        <authorList>
            <person name="Zhou Z."/>
            <person name="Liu Y."/>
            <person name="Xu W."/>
            <person name="Pan J."/>
            <person name="Luo Z.H."/>
            <person name="Li M."/>
        </authorList>
    </citation>
    <scope>NUCLEOTIDE SEQUENCE [LARGE SCALE GENOMIC DNA]</scope>
    <source>
        <strain evidence="2">SpSt-102</strain>
    </source>
</reference>
<gene>
    <name evidence="2" type="ORF">ENL71_05350</name>
</gene>
<accession>A0A7C5Z8G7</accession>
<feature type="transmembrane region" description="Helical" evidence="1">
    <location>
        <begin position="15"/>
        <end position="34"/>
    </location>
</feature>
<name>A0A7C5Z8G7_9FIRM</name>
<keyword evidence="1" id="KW-0812">Transmembrane</keyword>
<protein>
    <submittedName>
        <fullName evidence="2">Uncharacterized protein</fullName>
    </submittedName>
</protein>
<organism evidence="2">
    <name type="scientific">Caldicellulosiruptor owensensis</name>
    <dbReference type="NCBI Taxonomy" id="55205"/>
    <lineage>
        <taxon>Bacteria</taxon>
        <taxon>Bacillati</taxon>
        <taxon>Bacillota</taxon>
        <taxon>Bacillota incertae sedis</taxon>
        <taxon>Caldicellulosiruptorales</taxon>
        <taxon>Caldicellulosiruptoraceae</taxon>
        <taxon>Caldicellulosiruptor</taxon>
    </lineage>
</organism>